<dbReference type="PROSITE" id="PS50005">
    <property type="entry name" value="TPR"/>
    <property type="match status" value="2"/>
</dbReference>
<dbReference type="GO" id="GO:0030968">
    <property type="term" value="P:endoplasmic reticulum unfolded protein response"/>
    <property type="evidence" value="ECO:0007669"/>
    <property type="project" value="TreeGrafter"/>
</dbReference>
<dbReference type="AlphaFoldDB" id="A0AAP2E3C8"/>
<name>A0AAP2E3C8_9BACT</name>
<dbReference type="Pfam" id="PF13432">
    <property type="entry name" value="TPR_16"/>
    <property type="match status" value="1"/>
</dbReference>
<evidence type="ECO:0000256" key="2">
    <source>
        <dbReference type="ARBA" id="ARBA00022803"/>
    </source>
</evidence>
<evidence type="ECO:0000256" key="3">
    <source>
        <dbReference type="PROSITE-ProRule" id="PRU00339"/>
    </source>
</evidence>
<keyword evidence="6" id="KW-1185">Reference proteome</keyword>
<evidence type="ECO:0000256" key="4">
    <source>
        <dbReference type="SAM" id="SignalP"/>
    </source>
</evidence>
<dbReference type="SUPFAM" id="SSF48452">
    <property type="entry name" value="TPR-like"/>
    <property type="match status" value="1"/>
</dbReference>
<proteinExistence type="predicted"/>
<dbReference type="SMART" id="SM00028">
    <property type="entry name" value="TPR"/>
    <property type="match status" value="5"/>
</dbReference>
<sequence length="395" mass="43914">MKKLAIVFFLAIPGIVLAQKEVKPNINKALTSLKDGKFDEAKTMIDAATTYEKTMNDGKTWFYRGVIYGAMDTTSSYSSTEDLASVAAASFKKANELAGSKASSYFVTDKKGGLVPYDMAITSITNSYLMKGDKLFNGEDFKGALKQFEKGIAFKPTDTTFYEYAGYAAFNGEAREKAVQYLGQYVTLGGRRAQAMTMPALIAYEDQNYEAALTASRNVLKVLPTHKDLKAVELNSLIQLKKYDEAAKLLEAAVKANPNDAQSFYLLGVLNNELQKFEDAKKNFESALAITPDYFDAQYNLANFYLIEIDKTSKDINELGISAANAKKKQELVQKRVKQSEAAIPFLEKAEKMKIPSKDMEIDLLNKLRQLYYYIADDKNDARVTAKLKSLGADD</sequence>
<dbReference type="Proteomes" id="UP001319080">
    <property type="component" value="Unassembled WGS sequence"/>
</dbReference>
<keyword evidence="2 3" id="KW-0802">TPR repeat</keyword>
<dbReference type="PANTHER" id="PTHR44227:SF3">
    <property type="entry name" value="PROTEIN O-MANNOSYL-TRANSFERASE TMTC4"/>
    <property type="match status" value="1"/>
</dbReference>
<feature type="repeat" description="TPR" evidence="3">
    <location>
        <begin position="261"/>
        <end position="294"/>
    </location>
</feature>
<dbReference type="GO" id="GO:0035269">
    <property type="term" value="P:protein O-linked glycosylation via mannose"/>
    <property type="evidence" value="ECO:0007669"/>
    <property type="project" value="TreeGrafter"/>
</dbReference>
<keyword evidence="1" id="KW-0677">Repeat</keyword>
<dbReference type="RefSeq" id="WP_254087827.1">
    <property type="nucleotide sequence ID" value="NZ_JAHESE010000056.1"/>
</dbReference>
<keyword evidence="4" id="KW-0732">Signal</keyword>
<evidence type="ECO:0000256" key="1">
    <source>
        <dbReference type="ARBA" id="ARBA00022737"/>
    </source>
</evidence>
<dbReference type="Gene3D" id="1.25.40.10">
    <property type="entry name" value="Tetratricopeptide repeat domain"/>
    <property type="match status" value="2"/>
</dbReference>
<dbReference type="PANTHER" id="PTHR44227">
    <property type="match status" value="1"/>
</dbReference>
<feature type="signal peptide" evidence="4">
    <location>
        <begin position="1"/>
        <end position="18"/>
    </location>
</feature>
<reference evidence="5 6" key="1">
    <citation type="submission" date="2021-05" db="EMBL/GenBank/DDBJ databases">
        <title>A Polyphasic approach of four new species of the genus Ohtaekwangia: Ohtaekwangia histidinii sp. nov., Ohtaekwangia cretensis sp. nov., Ohtaekwangia indiensis sp. nov., Ohtaekwangia reichenbachii sp. nov. from diverse environment.</title>
        <authorList>
            <person name="Octaviana S."/>
        </authorList>
    </citation>
    <scope>NUCLEOTIDE SEQUENCE [LARGE SCALE GENOMIC DNA]</scope>
    <source>
        <strain evidence="5 6">PWU5</strain>
    </source>
</reference>
<feature type="repeat" description="TPR" evidence="3">
    <location>
        <begin position="125"/>
        <end position="158"/>
    </location>
</feature>
<dbReference type="InterPro" id="IPR052346">
    <property type="entry name" value="O-mannosyl-transferase_TMTC"/>
</dbReference>
<comment type="caution">
    <text evidence="5">The sequence shown here is derived from an EMBL/GenBank/DDBJ whole genome shotgun (WGS) entry which is preliminary data.</text>
</comment>
<gene>
    <name evidence="5" type="ORF">KK062_28725</name>
</gene>
<feature type="chain" id="PRO_5042938576" evidence="4">
    <location>
        <begin position="19"/>
        <end position="395"/>
    </location>
</feature>
<protein>
    <submittedName>
        <fullName evidence="5">Tetratricopeptide repeat protein</fullName>
    </submittedName>
</protein>
<evidence type="ECO:0000313" key="5">
    <source>
        <dbReference type="EMBL" id="MBT1712261.1"/>
    </source>
</evidence>
<organism evidence="5 6">
    <name type="scientific">Dawidia cretensis</name>
    <dbReference type="NCBI Taxonomy" id="2782350"/>
    <lineage>
        <taxon>Bacteria</taxon>
        <taxon>Pseudomonadati</taxon>
        <taxon>Bacteroidota</taxon>
        <taxon>Cytophagia</taxon>
        <taxon>Cytophagales</taxon>
        <taxon>Chryseotaleaceae</taxon>
        <taxon>Dawidia</taxon>
    </lineage>
</organism>
<dbReference type="InterPro" id="IPR019734">
    <property type="entry name" value="TPR_rpt"/>
</dbReference>
<accession>A0AAP2E3C8</accession>
<evidence type="ECO:0000313" key="6">
    <source>
        <dbReference type="Proteomes" id="UP001319080"/>
    </source>
</evidence>
<dbReference type="GO" id="GO:0000030">
    <property type="term" value="F:mannosyltransferase activity"/>
    <property type="evidence" value="ECO:0007669"/>
    <property type="project" value="TreeGrafter"/>
</dbReference>
<dbReference type="EMBL" id="JAHESE010000056">
    <property type="protein sequence ID" value="MBT1712261.1"/>
    <property type="molecule type" value="Genomic_DNA"/>
</dbReference>
<dbReference type="InterPro" id="IPR011990">
    <property type="entry name" value="TPR-like_helical_dom_sf"/>
</dbReference>